<dbReference type="OrthoDB" id="3668964at2"/>
<keyword evidence="3" id="KW-1185">Reference proteome</keyword>
<name>A0A399CX18_9BACT</name>
<gene>
    <name evidence="2" type="ORF">D1164_17415</name>
</gene>
<dbReference type="Gene3D" id="3.40.50.1820">
    <property type="entry name" value="alpha/beta hydrolase"/>
    <property type="match status" value="2"/>
</dbReference>
<feature type="domain" description="Acetyl xylan esterase" evidence="1">
    <location>
        <begin position="118"/>
        <end position="294"/>
    </location>
</feature>
<sequence length="729" mass="81639">MKTIKSATQIFLMYWILFFPHTTCLAQKENLKVFNWSSKGYKKIECSNGENILQLYLNQQAYNLLDRREQEIASLKTKQDWENRQKKIKTILSDIIGDFPDKTPLNAKITGVIHKEGFRIEKIIFESLPGFFVTGCLYIPEGKKEKRAAILNVIGHSAQSFRRDLYQNFDQNLVKKGFIVFAIDPIGGGERIQYYDPNIERSVIEGETTNEHSFIANQYFLMGGSLIKYYIWDGIRAIDYLVSREEVDSARIGLTGPSGGGQQTAFISSFDDRIKASAPTCYITSYRRMLETIGPQDGEQTLFHWLTNGLDHADLVEVQAPKPALIVGTTNDFFSIQGVRETFEEVKKVYQAFGQEGNISLAEANYRHGLNRKNNEATYAFFQKELENPGSPIEEDLEILPEDALNVTSIGMVSTSYNGKTVFDLIKPGAEKLAADLEESRKNNPSHLEIVKQKAKELSGYVQPKTGGNPIFTGCYERDGYTVEKYILPGDKEYEIPLLLAIPDGDENYSPVIYIHPEGKEKDIAPGDNIEKLVKQGFIVAAPDLLGTGETQSSRDYPGSHGYGAILIGRSIVGIQAGDIVRVVDFLKRLRKIKTENIHAIAFGEQCPALLHAAVFEPSIAGIALVEAPVSYYNITQTKLYQYSLSFDWGVAGALTAYDLPDLAACVAPRKQAFIGLLDGEKKLAVKELVADQMTYPRSVYTKNNSDNLKIIPDRIDKTSTILIKWLTE</sequence>
<comment type="caution">
    <text evidence="2">The sequence shown here is derived from an EMBL/GenBank/DDBJ whole genome shotgun (WGS) entry which is preliminary data.</text>
</comment>
<dbReference type="SUPFAM" id="SSF53474">
    <property type="entry name" value="alpha/beta-Hydrolases"/>
    <property type="match status" value="2"/>
</dbReference>
<protein>
    <submittedName>
        <fullName evidence="2">Xylan esterase</fullName>
    </submittedName>
</protein>
<evidence type="ECO:0000313" key="2">
    <source>
        <dbReference type="EMBL" id="RIH63917.1"/>
    </source>
</evidence>
<evidence type="ECO:0000259" key="1">
    <source>
        <dbReference type="Pfam" id="PF05448"/>
    </source>
</evidence>
<reference evidence="2 3" key="1">
    <citation type="journal article" date="2015" name="Int. J. Syst. Evol. Microbiol.">
        <title>Mariniphaga sediminis sp. nov., isolated from coastal sediment.</title>
        <authorList>
            <person name="Wang F.Q."/>
            <person name="Shen Q.Y."/>
            <person name="Chen G.J."/>
            <person name="Du Z.J."/>
        </authorList>
    </citation>
    <scope>NUCLEOTIDE SEQUENCE [LARGE SCALE GENOMIC DNA]</scope>
    <source>
        <strain evidence="2 3">SY21</strain>
    </source>
</reference>
<proteinExistence type="predicted"/>
<organism evidence="2 3">
    <name type="scientific">Mariniphaga sediminis</name>
    <dbReference type="NCBI Taxonomy" id="1628158"/>
    <lineage>
        <taxon>Bacteria</taxon>
        <taxon>Pseudomonadati</taxon>
        <taxon>Bacteroidota</taxon>
        <taxon>Bacteroidia</taxon>
        <taxon>Marinilabiliales</taxon>
        <taxon>Prolixibacteraceae</taxon>
        <taxon>Mariniphaga</taxon>
    </lineage>
</organism>
<dbReference type="PANTHER" id="PTHR22946:SF8">
    <property type="entry name" value="ACETYL XYLAN ESTERASE DOMAIN-CONTAINING PROTEIN"/>
    <property type="match status" value="1"/>
</dbReference>
<dbReference type="Proteomes" id="UP000266441">
    <property type="component" value="Unassembled WGS sequence"/>
</dbReference>
<dbReference type="Pfam" id="PF05448">
    <property type="entry name" value="AXE1"/>
    <property type="match status" value="1"/>
</dbReference>
<evidence type="ECO:0000313" key="3">
    <source>
        <dbReference type="Proteomes" id="UP000266441"/>
    </source>
</evidence>
<dbReference type="PANTHER" id="PTHR22946">
    <property type="entry name" value="DIENELACTONE HYDROLASE DOMAIN-CONTAINING PROTEIN-RELATED"/>
    <property type="match status" value="1"/>
</dbReference>
<dbReference type="AlphaFoldDB" id="A0A399CX18"/>
<dbReference type="InterPro" id="IPR029058">
    <property type="entry name" value="AB_hydrolase_fold"/>
</dbReference>
<dbReference type="EMBL" id="QWET01000015">
    <property type="protein sequence ID" value="RIH63917.1"/>
    <property type="molecule type" value="Genomic_DNA"/>
</dbReference>
<dbReference type="InterPro" id="IPR050261">
    <property type="entry name" value="FrsA_esterase"/>
</dbReference>
<dbReference type="InterPro" id="IPR008391">
    <property type="entry name" value="AXE1_dom"/>
</dbReference>
<accession>A0A399CX18</accession>